<proteinExistence type="predicted"/>
<dbReference type="EMBL" id="JAIQCJ010002160">
    <property type="protein sequence ID" value="KAJ8780469.1"/>
    <property type="molecule type" value="Genomic_DNA"/>
</dbReference>
<gene>
    <name evidence="2" type="ORF">J1605_011733</name>
</gene>
<evidence type="ECO:0000256" key="1">
    <source>
        <dbReference type="SAM" id="MobiDB-lite"/>
    </source>
</evidence>
<keyword evidence="3" id="KW-1185">Reference proteome</keyword>
<accession>A0AB34GPU3</accession>
<dbReference type="Proteomes" id="UP001159641">
    <property type="component" value="Unassembled WGS sequence"/>
</dbReference>
<name>A0AB34GPU3_ESCRO</name>
<protein>
    <submittedName>
        <fullName evidence="2">Uncharacterized protein</fullName>
    </submittedName>
</protein>
<evidence type="ECO:0000313" key="2">
    <source>
        <dbReference type="EMBL" id="KAJ8780469.1"/>
    </source>
</evidence>
<feature type="compositionally biased region" description="Low complexity" evidence="1">
    <location>
        <begin position="101"/>
        <end position="112"/>
    </location>
</feature>
<organism evidence="2 3">
    <name type="scientific">Eschrichtius robustus</name>
    <name type="common">California gray whale</name>
    <name type="synonym">Eschrichtius gibbosus</name>
    <dbReference type="NCBI Taxonomy" id="9764"/>
    <lineage>
        <taxon>Eukaryota</taxon>
        <taxon>Metazoa</taxon>
        <taxon>Chordata</taxon>
        <taxon>Craniata</taxon>
        <taxon>Vertebrata</taxon>
        <taxon>Euteleostomi</taxon>
        <taxon>Mammalia</taxon>
        <taxon>Eutheria</taxon>
        <taxon>Laurasiatheria</taxon>
        <taxon>Artiodactyla</taxon>
        <taxon>Whippomorpha</taxon>
        <taxon>Cetacea</taxon>
        <taxon>Mysticeti</taxon>
        <taxon>Eschrichtiidae</taxon>
        <taxon>Eschrichtius</taxon>
    </lineage>
</organism>
<evidence type="ECO:0000313" key="3">
    <source>
        <dbReference type="Proteomes" id="UP001159641"/>
    </source>
</evidence>
<sequence>MLDRVWFPNCSTSPAERGQGEQSRNRGGEDEAKCNGPLTVTSCSTDLGLQTQLSPLESPDLMHSLTAHPIKEESCQGHARDGRAGEPPRPDLCRSSRDTRSAFSSADRAAFAWQPGSRQKTPRPAVPFPW</sequence>
<reference evidence="2 3" key="1">
    <citation type="submission" date="2022-11" db="EMBL/GenBank/DDBJ databases">
        <title>Whole genome sequence of Eschrichtius robustus ER-17-0199.</title>
        <authorList>
            <person name="Bruniche-Olsen A."/>
            <person name="Black A.N."/>
            <person name="Fields C.J."/>
            <person name="Walden K."/>
            <person name="Dewoody J.A."/>
        </authorList>
    </citation>
    <scope>NUCLEOTIDE SEQUENCE [LARGE SCALE GENOMIC DNA]</scope>
    <source>
        <strain evidence="2">ER-17-0199</strain>
        <tissue evidence="2">Blubber</tissue>
    </source>
</reference>
<feature type="region of interest" description="Disordered" evidence="1">
    <location>
        <begin position="54"/>
        <end position="130"/>
    </location>
</feature>
<comment type="caution">
    <text evidence="2">The sequence shown here is derived from an EMBL/GenBank/DDBJ whole genome shotgun (WGS) entry which is preliminary data.</text>
</comment>
<feature type="compositionally biased region" description="Basic and acidic residues" evidence="1">
    <location>
        <begin position="23"/>
        <end position="33"/>
    </location>
</feature>
<dbReference type="AlphaFoldDB" id="A0AB34GPU3"/>
<feature type="region of interest" description="Disordered" evidence="1">
    <location>
        <begin position="1"/>
        <end position="37"/>
    </location>
</feature>
<feature type="compositionally biased region" description="Basic and acidic residues" evidence="1">
    <location>
        <begin position="69"/>
        <end position="100"/>
    </location>
</feature>